<dbReference type="EMBL" id="SGBB01000004">
    <property type="protein sequence ID" value="RZD18922.1"/>
    <property type="molecule type" value="Genomic_DNA"/>
</dbReference>
<reference evidence="1 2" key="1">
    <citation type="journal article" date="2019" name="ISME J.">
        <title>Insights into ecological role of a new deltaproteobacterial order Candidatus Acidulodesulfobacterales by metagenomics and metatranscriptomics.</title>
        <authorList>
            <person name="Tan S."/>
            <person name="Liu J."/>
            <person name="Fang Y."/>
            <person name="Hedlund B.P."/>
            <person name="Lian Z.H."/>
            <person name="Huang L.Y."/>
            <person name="Li J.T."/>
            <person name="Huang L.N."/>
            <person name="Li W.J."/>
            <person name="Jiang H.C."/>
            <person name="Dong H.L."/>
            <person name="Shu W.S."/>
        </authorList>
    </citation>
    <scope>NUCLEOTIDE SEQUENCE [LARGE SCALE GENOMIC DNA]</scope>
    <source>
        <strain evidence="1">AP1</strain>
    </source>
</reference>
<organism evidence="1 2">
    <name type="scientific">Candidatus Acididesulfobacter diazotrophicus</name>
    <dbReference type="NCBI Taxonomy" id="2597226"/>
    <lineage>
        <taxon>Bacteria</taxon>
        <taxon>Deltaproteobacteria</taxon>
        <taxon>Candidatus Acidulodesulfobacterales</taxon>
        <taxon>Candidatus Acididesulfobacter</taxon>
    </lineage>
</organism>
<gene>
    <name evidence="1" type="ORF">EVG15_03675</name>
</gene>
<evidence type="ECO:0000313" key="2">
    <source>
        <dbReference type="Proteomes" id="UP000319296"/>
    </source>
</evidence>
<protein>
    <submittedName>
        <fullName evidence="1">Uncharacterized protein</fullName>
    </submittedName>
</protein>
<accession>A0A519BNS1</accession>
<proteinExistence type="predicted"/>
<sequence>MQTAKNEVADLLKRLPDNCTLEDVQYHLYVIQKIERGLKDEEEGRVYEEKEIEKKMSKWLEK</sequence>
<dbReference type="AlphaFoldDB" id="A0A519BNS1"/>
<evidence type="ECO:0000313" key="1">
    <source>
        <dbReference type="EMBL" id="RZD18922.1"/>
    </source>
</evidence>
<name>A0A519BNS1_9DELT</name>
<comment type="caution">
    <text evidence="1">The sequence shown here is derived from an EMBL/GenBank/DDBJ whole genome shotgun (WGS) entry which is preliminary data.</text>
</comment>
<dbReference type="Proteomes" id="UP000319296">
    <property type="component" value="Unassembled WGS sequence"/>
</dbReference>